<evidence type="ECO:0000313" key="12">
    <source>
        <dbReference type="EMBL" id="KJV69125.1"/>
    </source>
</evidence>
<keyword evidence="4" id="KW-0067">ATP-binding</keyword>
<name>A0A0F3NM71_9RICK</name>
<keyword evidence="13" id="KW-1185">Reference proteome</keyword>
<dbReference type="SMART" id="SM00382">
    <property type="entry name" value="AAA"/>
    <property type="match status" value="1"/>
</dbReference>
<gene>
    <name evidence="12" type="ORF">NLO413_0501</name>
</gene>
<comment type="caution">
    <text evidence="12">The sequence shown here is derived from an EMBL/GenBank/DDBJ whole genome shotgun (WGS) entry which is preliminary data.</text>
</comment>
<dbReference type="InterPro" id="IPR001789">
    <property type="entry name" value="Sig_transdc_resp-reg_receiver"/>
</dbReference>
<evidence type="ECO:0000259" key="10">
    <source>
        <dbReference type="PROSITE" id="PS50045"/>
    </source>
</evidence>
<dbReference type="Pfam" id="PF02954">
    <property type="entry name" value="HTH_8"/>
    <property type="match status" value="1"/>
</dbReference>
<dbReference type="PROSITE" id="PS50045">
    <property type="entry name" value="SIGMA54_INTERACT_4"/>
    <property type="match status" value="1"/>
</dbReference>
<dbReference type="CDD" id="cd00009">
    <property type="entry name" value="AAA"/>
    <property type="match status" value="1"/>
</dbReference>
<evidence type="ECO:0000256" key="3">
    <source>
        <dbReference type="ARBA" id="ARBA00022741"/>
    </source>
</evidence>
<dbReference type="SUPFAM" id="SSF52172">
    <property type="entry name" value="CheY-like"/>
    <property type="match status" value="1"/>
</dbReference>
<dbReference type="Proteomes" id="UP000033562">
    <property type="component" value="Unassembled WGS sequence"/>
</dbReference>
<dbReference type="Gene3D" id="1.10.8.60">
    <property type="match status" value="1"/>
</dbReference>
<dbReference type="FunFam" id="1.10.10.60:FF:000165">
    <property type="entry name" value="Two-component system nitrogen regulation response regulator NtrX"/>
    <property type="match status" value="1"/>
</dbReference>
<dbReference type="SUPFAM" id="SSF52540">
    <property type="entry name" value="P-loop containing nucleoside triphosphate hydrolases"/>
    <property type="match status" value="1"/>
</dbReference>
<feature type="domain" description="Sigma-54 factor interaction" evidence="10">
    <location>
        <begin position="147"/>
        <end position="378"/>
    </location>
</feature>
<dbReference type="InterPro" id="IPR025944">
    <property type="entry name" value="Sigma_54_int_dom_CS"/>
</dbReference>
<dbReference type="GO" id="GO:0000160">
    <property type="term" value="P:phosphorelay signal transduction system"/>
    <property type="evidence" value="ECO:0007669"/>
    <property type="project" value="UniProtKB-KW"/>
</dbReference>
<dbReference type="PROSITE" id="PS00688">
    <property type="entry name" value="SIGMA54_INTERACT_3"/>
    <property type="match status" value="1"/>
</dbReference>
<evidence type="ECO:0000256" key="8">
    <source>
        <dbReference type="ARBA" id="ARBA00023163"/>
    </source>
</evidence>
<dbReference type="Pfam" id="PF25601">
    <property type="entry name" value="AAA_lid_14"/>
    <property type="match status" value="1"/>
</dbReference>
<dbReference type="GO" id="GO:0005524">
    <property type="term" value="F:ATP binding"/>
    <property type="evidence" value="ECO:0007669"/>
    <property type="project" value="UniProtKB-KW"/>
</dbReference>
<evidence type="ECO:0000256" key="9">
    <source>
        <dbReference type="PROSITE-ProRule" id="PRU00169"/>
    </source>
</evidence>
<dbReference type="STRING" id="1359163.NLO413_0501"/>
<evidence type="ECO:0000313" key="13">
    <source>
        <dbReference type="Proteomes" id="UP000033562"/>
    </source>
</evidence>
<sequence length="469" mass="52757">MKAKRFCISEVLIVDDEADIRNLIRDILSDENYATKSSVDGLSAIKLAYEKEPDVVLLDIWLKGSDVDGLSVLEKLKERYPYLPVIMISGHGNVATAVKSLHKGAYDYIEKPFTENRLKLAVKRAIESGRLRRENDELKASFEDYEFIGNSPVIRNLRNIIEKASITSSRVLITGASGTGKEVVARLIHKKSKGCDTPFVTMCTSMMPANNYLANIFGIEEYSNSLPNKLLPNIGIVEQANRGTLFIDEVTEVRYDVQLRLLRLLQEGKIYRENGKIPIGIDARVIAASSRVIKDEVKLGRFCEDLYYRLNVLPIVVPSLCEYCSDIPEICRYFMKSICKKMGLADHVISNDAIIAMQSYSWPGNLRQLRNVLEWVLIMKSSEGIITVEDLPAEIISGSAVNDTLSARMVSVPLRQAREEFERQYLKTQLSRFGGSVSKTAEFVGMERSALHRKLKVLGLYNIDTAKTN</sequence>
<dbReference type="InterPro" id="IPR011006">
    <property type="entry name" value="CheY-like_superfamily"/>
</dbReference>
<proteinExistence type="predicted"/>
<dbReference type="GO" id="GO:0043565">
    <property type="term" value="F:sequence-specific DNA binding"/>
    <property type="evidence" value="ECO:0007669"/>
    <property type="project" value="InterPro"/>
</dbReference>
<dbReference type="InterPro" id="IPR058031">
    <property type="entry name" value="AAA_lid_NorR"/>
</dbReference>
<reference evidence="12 13" key="1">
    <citation type="submission" date="2015-02" db="EMBL/GenBank/DDBJ databases">
        <title>Genome Sequencing of Rickettsiales.</title>
        <authorList>
            <person name="Daugherty S.C."/>
            <person name="Su Q."/>
            <person name="Abolude K."/>
            <person name="Beier-Sexton M."/>
            <person name="Carlyon J.A."/>
            <person name="Carter R."/>
            <person name="Day N.P."/>
            <person name="Dumler S.J."/>
            <person name="Dyachenko V."/>
            <person name="Godinez A."/>
            <person name="Kurtti T.J."/>
            <person name="Lichay M."/>
            <person name="Mullins K.E."/>
            <person name="Ott S."/>
            <person name="Pappas-Brown V."/>
            <person name="Paris D.H."/>
            <person name="Patel P."/>
            <person name="Richards A.L."/>
            <person name="Sadzewicz L."/>
            <person name="Sears K."/>
            <person name="Seidman D."/>
            <person name="Sengamalay N."/>
            <person name="Stenos J."/>
            <person name="Tallon L.J."/>
            <person name="Vincent G."/>
            <person name="Fraser C.M."/>
            <person name="Munderloh U."/>
            <person name="Dunning-Hotopp J.C."/>
        </authorList>
    </citation>
    <scope>NUCLEOTIDE SEQUENCE [LARGE SCALE GENOMIC DNA]</scope>
    <source>
        <strain evidence="12 13">RAC413</strain>
    </source>
</reference>
<protein>
    <recommendedName>
        <fullName evidence="1">Putative response regulator NtrX-like</fullName>
    </recommendedName>
</protein>
<evidence type="ECO:0000256" key="6">
    <source>
        <dbReference type="ARBA" id="ARBA00023015"/>
    </source>
</evidence>
<dbReference type="Pfam" id="PF00158">
    <property type="entry name" value="Sigma54_activat"/>
    <property type="match status" value="1"/>
</dbReference>
<evidence type="ECO:0000256" key="2">
    <source>
        <dbReference type="ARBA" id="ARBA00022553"/>
    </source>
</evidence>
<keyword evidence="5" id="KW-0902">Two-component regulatory system</keyword>
<dbReference type="Gene3D" id="3.40.50.2300">
    <property type="match status" value="1"/>
</dbReference>
<keyword evidence="7" id="KW-0238">DNA-binding</keyword>
<evidence type="ECO:0000256" key="1">
    <source>
        <dbReference type="ARBA" id="ARBA00014319"/>
    </source>
</evidence>
<dbReference type="PATRIC" id="fig|1359163.3.peg.491"/>
<dbReference type="InterPro" id="IPR009057">
    <property type="entry name" value="Homeodomain-like_sf"/>
</dbReference>
<dbReference type="InterPro" id="IPR002078">
    <property type="entry name" value="Sigma_54_int"/>
</dbReference>
<keyword evidence="8" id="KW-0804">Transcription</keyword>
<dbReference type="PANTHER" id="PTHR32071">
    <property type="entry name" value="TRANSCRIPTIONAL REGULATORY PROTEIN"/>
    <property type="match status" value="1"/>
</dbReference>
<dbReference type="FunFam" id="1.10.8.60:FF:000120">
    <property type="entry name" value="Sigma-54-dependent Fis family transcriptional regulator"/>
    <property type="match status" value="1"/>
</dbReference>
<dbReference type="FunFam" id="3.40.50.2300:FF:000018">
    <property type="entry name" value="DNA-binding transcriptional regulator NtrC"/>
    <property type="match status" value="1"/>
</dbReference>
<dbReference type="PANTHER" id="PTHR32071:SF17">
    <property type="entry name" value="TRANSCRIPTIONAL REGULATOR (NTRC FAMILY)"/>
    <property type="match status" value="1"/>
</dbReference>
<dbReference type="InterPro" id="IPR003593">
    <property type="entry name" value="AAA+_ATPase"/>
</dbReference>
<evidence type="ECO:0000256" key="5">
    <source>
        <dbReference type="ARBA" id="ARBA00023012"/>
    </source>
</evidence>
<feature type="modified residue" description="4-aspartylphosphate" evidence="9">
    <location>
        <position position="59"/>
    </location>
</feature>
<evidence type="ECO:0000256" key="4">
    <source>
        <dbReference type="ARBA" id="ARBA00022840"/>
    </source>
</evidence>
<dbReference type="SMART" id="SM00448">
    <property type="entry name" value="REC"/>
    <property type="match status" value="1"/>
</dbReference>
<evidence type="ECO:0000259" key="11">
    <source>
        <dbReference type="PROSITE" id="PS50110"/>
    </source>
</evidence>
<dbReference type="InterPro" id="IPR027417">
    <property type="entry name" value="P-loop_NTPase"/>
</dbReference>
<feature type="domain" description="Response regulatory" evidence="11">
    <location>
        <begin position="10"/>
        <end position="126"/>
    </location>
</feature>
<dbReference type="Gene3D" id="1.10.10.60">
    <property type="entry name" value="Homeodomain-like"/>
    <property type="match status" value="1"/>
</dbReference>
<keyword evidence="6" id="KW-0805">Transcription regulation</keyword>
<dbReference type="PROSITE" id="PS50110">
    <property type="entry name" value="RESPONSE_REGULATORY"/>
    <property type="match status" value="1"/>
</dbReference>
<dbReference type="GO" id="GO:0006355">
    <property type="term" value="P:regulation of DNA-templated transcription"/>
    <property type="evidence" value="ECO:0007669"/>
    <property type="project" value="InterPro"/>
</dbReference>
<evidence type="ECO:0000256" key="7">
    <source>
        <dbReference type="ARBA" id="ARBA00023125"/>
    </source>
</evidence>
<dbReference type="SUPFAM" id="SSF46689">
    <property type="entry name" value="Homeodomain-like"/>
    <property type="match status" value="1"/>
</dbReference>
<accession>A0A0F3NM71</accession>
<dbReference type="Pfam" id="PF00072">
    <property type="entry name" value="Response_reg"/>
    <property type="match status" value="1"/>
</dbReference>
<organism evidence="12 13">
    <name type="scientific">Candidatus Neoehrlichia procyonis str. RAC413</name>
    <dbReference type="NCBI Taxonomy" id="1359163"/>
    <lineage>
        <taxon>Bacteria</taxon>
        <taxon>Pseudomonadati</taxon>
        <taxon>Pseudomonadota</taxon>
        <taxon>Alphaproteobacteria</taxon>
        <taxon>Rickettsiales</taxon>
        <taxon>Anaplasmataceae</taxon>
        <taxon>Candidatus Neoehrlichia</taxon>
    </lineage>
</organism>
<dbReference type="Gene3D" id="3.40.50.300">
    <property type="entry name" value="P-loop containing nucleotide triphosphate hydrolases"/>
    <property type="match status" value="1"/>
</dbReference>
<dbReference type="EMBL" id="LANX01000001">
    <property type="protein sequence ID" value="KJV69125.1"/>
    <property type="molecule type" value="Genomic_DNA"/>
</dbReference>
<dbReference type="InterPro" id="IPR002197">
    <property type="entry name" value="HTH_Fis"/>
</dbReference>
<keyword evidence="2 9" id="KW-0597">Phosphoprotein</keyword>
<dbReference type="AlphaFoldDB" id="A0A0F3NM71"/>
<keyword evidence="3" id="KW-0547">Nucleotide-binding</keyword>